<comment type="caution">
    <text evidence="1">The sequence shown here is derived from an EMBL/GenBank/DDBJ whole genome shotgun (WGS) entry which is preliminary data.</text>
</comment>
<dbReference type="InterPro" id="IPR021598">
    <property type="entry name" value="DUF3221"/>
</dbReference>
<name>A0ABT9VI41_9BACI</name>
<keyword evidence="2" id="KW-1185">Reference proteome</keyword>
<evidence type="ECO:0000313" key="1">
    <source>
        <dbReference type="EMBL" id="MDQ0160627.1"/>
    </source>
</evidence>
<dbReference type="Proteomes" id="UP001224359">
    <property type="component" value="Unassembled WGS sequence"/>
</dbReference>
<proteinExistence type="predicted"/>
<gene>
    <name evidence="1" type="ORF">J2S77_002631</name>
</gene>
<organism evidence="1 2">
    <name type="scientific">Alkalibacillus salilacus</name>
    <dbReference type="NCBI Taxonomy" id="284582"/>
    <lineage>
        <taxon>Bacteria</taxon>
        <taxon>Bacillati</taxon>
        <taxon>Bacillota</taxon>
        <taxon>Bacilli</taxon>
        <taxon>Bacillales</taxon>
        <taxon>Bacillaceae</taxon>
        <taxon>Alkalibacillus</taxon>
    </lineage>
</organism>
<dbReference type="Pfam" id="PF11518">
    <property type="entry name" value="DUF3221"/>
    <property type="match status" value="1"/>
</dbReference>
<evidence type="ECO:0000313" key="2">
    <source>
        <dbReference type="Proteomes" id="UP001224359"/>
    </source>
</evidence>
<dbReference type="RefSeq" id="WP_306978024.1">
    <property type="nucleotide sequence ID" value="NZ_JAUSTQ010000015.1"/>
</dbReference>
<sequence>MKRIESLVVDNITEDRYEQLQDQSVEELKEQEEDLIYLETNSSNFTIGDKVKAIVSDIDTSYPAQANPDHINKE</sequence>
<evidence type="ECO:0008006" key="3">
    <source>
        <dbReference type="Google" id="ProtNLM"/>
    </source>
</evidence>
<reference evidence="1 2" key="1">
    <citation type="submission" date="2023-07" db="EMBL/GenBank/DDBJ databases">
        <title>Genomic Encyclopedia of Type Strains, Phase IV (KMG-IV): sequencing the most valuable type-strain genomes for metagenomic binning, comparative biology and taxonomic classification.</title>
        <authorList>
            <person name="Goeker M."/>
        </authorList>
    </citation>
    <scope>NUCLEOTIDE SEQUENCE [LARGE SCALE GENOMIC DNA]</scope>
    <source>
        <strain evidence="1 2">DSM 16460</strain>
    </source>
</reference>
<protein>
    <recommendedName>
        <fullName evidence="3">TRAM domain-containing protein</fullName>
    </recommendedName>
</protein>
<accession>A0ABT9VI41</accession>
<dbReference type="EMBL" id="JAUSTQ010000015">
    <property type="protein sequence ID" value="MDQ0160627.1"/>
    <property type="molecule type" value="Genomic_DNA"/>
</dbReference>